<dbReference type="EMBL" id="KK914893">
    <property type="protein sequence ID" value="KDP26903.1"/>
    <property type="molecule type" value="Genomic_DNA"/>
</dbReference>
<name>A0A067JVR8_JATCU</name>
<dbReference type="AlphaFoldDB" id="A0A067JVR8"/>
<dbReference type="OrthoDB" id="1751997at2759"/>
<evidence type="ECO:0000256" key="1">
    <source>
        <dbReference type="ARBA" id="ARBA00022614"/>
    </source>
</evidence>
<sequence>MCLAGNEVPEWFDYMGMGSSLEVELPPYWYSNKWKGFAICVVFEPNALSLSETASLSCDLHAYMSDQPLFLGRQSTEISGDTAGNMAEKIWFNFIPGSSLNGVAWGEACRKIKMTFFSNGLEVKYCGFRIIYEHDVGELIQCNRLENLGFPCHNNSAPSKRSHDDYCSDSIDSESGNFVKRMKMP</sequence>
<keyword evidence="5" id="KW-1185">Reference proteome</keyword>
<organism evidence="4 5">
    <name type="scientific">Jatropha curcas</name>
    <name type="common">Barbados nut</name>
    <dbReference type="NCBI Taxonomy" id="180498"/>
    <lineage>
        <taxon>Eukaryota</taxon>
        <taxon>Viridiplantae</taxon>
        <taxon>Streptophyta</taxon>
        <taxon>Embryophyta</taxon>
        <taxon>Tracheophyta</taxon>
        <taxon>Spermatophyta</taxon>
        <taxon>Magnoliopsida</taxon>
        <taxon>eudicotyledons</taxon>
        <taxon>Gunneridae</taxon>
        <taxon>Pentapetalae</taxon>
        <taxon>rosids</taxon>
        <taxon>fabids</taxon>
        <taxon>Malpighiales</taxon>
        <taxon>Euphorbiaceae</taxon>
        <taxon>Crotonoideae</taxon>
        <taxon>Jatropheae</taxon>
        <taxon>Jatropha</taxon>
    </lineage>
</organism>
<protein>
    <recommendedName>
        <fullName evidence="3">C-JID domain-containing protein</fullName>
    </recommendedName>
</protein>
<dbReference type="Pfam" id="PF20160">
    <property type="entry name" value="C-JID"/>
    <property type="match status" value="1"/>
</dbReference>
<evidence type="ECO:0000313" key="4">
    <source>
        <dbReference type="EMBL" id="KDP26903.1"/>
    </source>
</evidence>
<feature type="domain" description="C-JID" evidence="3">
    <location>
        <begin position="3"/>
        <end position="136"/>
    </location>
</feature>
<evidence type="ECO:0000256" key="2">
    <source>
        <dbReference type="ARBA" id="ARBA00022737"/>
    </source>
</evidence>
<gene>
    <name evidence="4" type="ORF">JCGZ_18061</name>
</gene>
<accession>A0A067JVR8</accession>
<keyword evidence="2" id="KW-0677">Repeat</keyword>
<evidence type="ECO:0000313" key="5">
    <source>
        <dbReference type="Proteomes" id="UP000027138"/>
    </source>
</evidence>
<dbReference type="InterPro" id="IPR045344">
    <property type="entry name" value="C-JID"/>
</dbReference>
<proteinExistence type="predicted"/>
<evidence type="ECO:0000259" key="3">
    <source>
        <dbReference type="Pfam" id="PF20160"/>
    </source>
</evidence>
<reference evidence="4 5" key="1">
    <citation type="journal article" date="2014" name="PLoS ONE">
        <title>Global Analysis of Gene Expression Profiles in Physic Nut (Jatropha curcas L.) Seedlings Exposed to Salt Stress.</title>
        <authorList>
            <person name="Zhang L."/>
            <person name="Zhang C."/>
            <person name="Wu P."/>
            <person name="Chen Y."/>
            <person name="Li M."/>
            <person name="Jiang H."/>
            <person name="Wu G."/>
        </authorList>
    </citation>
    <scope>NUCLEOTIDE SEQUENCE [LARGE SCALE GENOMIC DNA]</scope>
    <source>
        <strain evidence="5">cv. GZQX0401</strain>
        <tissue evidence="4">Young leaves</tissue>
    </source>
</reference>
<dbReference type="Proteomes" id="UP000027138">
    <property type="component" value="Unassembled WGS sequence"/>
</dbReference>
<keyword evidence="1" id="KW-0433">Leucine-rich repeat</keyword>